<keyword evidence="1" id="KW-0812">Transmembrane</keyword>
<reference evidence="3" key="1">
    <citation type="submission" date="2017-09" db="EMBL/GenBank/DDBJ databases">
        <title>Depth-based differentiation of microbial function through sediment-hosted aquifers and enrichment of novel symbionts in the deep terrestrial subsurface.</title>
        <authorList>
            <person name="Probst A.J."/>
            <person name="Ladd B."/>
            <person name="Jarett J.K."/>
            <person name="Geller-Mcgrath D.E."/>
            <person name="Sieber C.M.K."/>
            <person name="Emerson J.B."/>
            <person name="Anantharaman K."/>
            <person name="Thomas B.C."/>
            <person name="Malmstrom R."/>
            <person name="Stieglmeier M."/>
            <person name="Klingl A."/>
            <person name="Woyke T."/>
            <person name="Ryan C.M."/>
            <person name="Banfield J.F."/>
        </authorList>
    </citation>
    <scope>NUCLEOTIDE SEQUENCE [LARGE SCALE GENOMIC DNA]</scope>
</reference>
<feature type="transmembrane region" description="Helical" evidence="1">
    <location>
        <begin position="6"/>
        <end position="29"/>
    </location>
</feature>
<dbReference type="Proteomes" id="UP000228809">
    <property type="component" value="Unassembled WGS sequence"/>
</dbReference>
<dbReference type="AlphaFoldDB" id="A0A2M6WDJ6"/>
<organism evidence="2 3">
    <name type="scientific">Candidatus Kaiserbacteria bacterium CG10_big_fil_rev_8_21_14_0_10_49_17</name>
    <dbReference type="NCBI Taxonomy" id="1974609"/>
    <lineage>
        <taxon>Bacteria</taxon>
        <taxon>Candidatus Kaiseribacteriota</taxon>
    </lineage>
</organism>
<protein>
    <submittedName>
        <fullName evidence="2">Uncharacterized protein</fullName>
    </submittedName>
</protein>
<proteinExistence type="predicted"/>
<sequence>MSTRKIQVIVVLVIATLMIIGGYAAYLFIFSKKTADTPIGGGVISGNGGVFTFDSVEPFLNEDANDPFLALSETPRLRQISATPVAGATVFSRGDDIVYRYVERATGHIFETTSESFAQTRVSNTTIPQVYNAVFVENGNGVIMQYLSEDEVIRTLYAEIIFDAESGGGSIASTFLPDNILSITASPSGNKIFYLLRDTAVGSVGYVSDPDGSNPAVVFDSPLKEWVAMWTAEERITLATKPANGMPGVSFLVEKDQDLSGYLFSGIPGLSTLVDRTGENILFSTSSGEDVSLYVISPFLEETTALPFGTFPMEKCVWGNDLFICAVPVSGALGVYPDEWYQGTETFRDDLYLVDVETSTMVHLANLENLGVSLDINALWIDETQQYLLLSNKSDGTLWAFRLLEQVKESTATTTPAIE</sequence>
<dbReference type="InterPro" id="IPR011044">
    <property type="entry name" value="Quino_amine_DH_bsu"/>
</dbReference>
<accession>A0A2M6WDJ6</accession>
<keyword evidence="1" id="KW-1133">Transmembrane helix</keyword>
<gene>
    <name evidence="2" type="ORF">COU17_03640</name>
</gene>
<evidence type="ECO:0000256" key="1">
    <source>
        <dbReference type="SAM" id="Phobius"/>
    </source>
</evidence>
<keyword evidence="1" id="KW-0472">Membrane</keyword>
<dbReference type="SUPFAM" id="SSF50969">
    <property type="entry name" value="YVTN repeat-like/Quinoprotein amine dehydrogenase"/>
    <property type="match status" value="1"/>
</dbReference>
<comment type="caution">
    <text evidence="2">The sequence shown here is derived from an EMBL/GenBank/DDBJ whole genome shotgun (WGS) entry which is preliminary data.</text>
</comment>
<evidence type="ECO:0000313" key="2">
    <source>
        <dbReference type="EMBL" id="PIT90858.1"/>
    </source>
</evidence>
<evidence type="ECO:0000313" key="3">
    <source>
        <dbReference type="Proteomes" id="UP000228809"/>
    </source>
</evidence>
<name>A0A2M6WDJ6_9BACT</name>
<dbReference type="EMBL" id="PFBJ01000020">
    <property type="protein sequence ID" value="PIT90858.1"/>
    <property type="molecule type" value="Genomic_DNA"/>
</dbReference>